<protein>
    <submittedName>
        <fullName evidence="7">Plastocyanin/azurin family copper-binding protein</fullName>
    </submittedName>
</protein>
<evidence type="ECO:0000256" key="4">
    <source>
        <dbReference type="ARBA" id="ARBA00023008"/>
    </source>
</evidence>
<sequence length="415" mass="44800">MTPSGAERTDESPTESEAEWLDAQRRPLLKTLGVGAVLSLSSGLATARSNDASDAAAADGTEPNGTAIDPYYGLAIPDADAVSGDQSPDHEVELHTDEPDDPENPDRPPFFHFEPTGIHVDTGDVVQFTVDSPDHTITAYHPAQGFQQRVPDGVPPFSSPVLSLGGAWLYEFTEAGLYDVYCGPHHVLGMVMRIVVGDLESDDVPAYEDTFEGSDDPPLLPPFSKAFLEHELNATNEANEGCEWSWLTPQEILDAPSLDPATIQERSEVPFGDVLADIDRFADGVSGHDDADEAGPTVQVRDHPEYGAVLVGPDEMTLYMFDQDTQGEPTSACDETCADAWLPLIDGDPVAADEVRADLEPFERASGEPQVMANGWPLYGFAQDDEPGDARGQGVNDAWWVLDPDGEPIRSRPDE</sequence>
<evidence type="ECO:0000259" key="6">
    <source>
        <dbReference type="Pfam" id="PF00127"/>
    </source>
</evidence>
<dbReference type="Gene3D" id="2.60.40.420">
    <property type="entry name" value="Cupredoxins - blue copper proteins"/>
    <property type="match status" value="1"/>
</dbReference>
<keyword evidence="3" id="KW-0249">Electron transport</keyword>
<accession>A0ABD6BHW2</accession>
<organism evidence="7 8">
    <name type="scientific">Haloarchaeobius amylolyticus</name>
    <dbReference type="NCBI Taxonomy" id="1198296"/>
    <lineage>
        <taxon>Archaea</taxon>
        <taxon>Methanobacteriati</taxon>
        <taxon>Methanobacteriota</taxon>
        <taxon>Stenosarchaea group</taxon>
        <taxon>Halobacteria</taxon>
        <taxon>Halobacteriales</taxon>
        <taxon>Halorubellaceae</taxon>
        <taxon>Haloarchaeobius</taxon>
    </lineage>
</organism>
<gene>
    <name evidence="7" type="ORF">ACFR99_09455</name>
</gene>
<name>A0ABD6BHW2_9EURY</name>
<keyword evidence="2" id="KW-0479">Metal-binding</keyword>
<dbReference type="Pfam" id="PF00127">
    <property type="entry name" value="Copper-bind"/>
    <property type="match status" value="1"/>
</dbReference>
<proteinExistence type="predicted"/>
<dbReference type="PANTHER" id="PTHR39335:SF1">
    <property type="entry name" value="BLL4220 PROTEIN"/>
    <property type="match status" value="1"/>
</dbReference>
<feature type="domain" description="Blue (type 1) copper" evidence="6">
    <location>
        <begin position="111"/>
        <end position="196"/>
    </location>
</feature>
<evidence type="ECO:0000256" key="1">
    <source>
        <dbReference type="ARBA" id="ARBA00022448"/>
    </source>
</evidence>
<keyword evidence="8" id="KW-1185">Reference proteome</keyword>
<evidence type="ECO:0000313" key="7">
    <source>
        <dbReference type="EMBL" id="MFD1563773.1"/>
    </source>
</evidence>
<feature type="region of interest" description="Disordered" evidence="5">
    <location>
        <begin position="45"/>
        <end position="113"/>
    </location>
</feature>
<dbReference type="InterPro" id="IPR008972">
    <property type="entry name" value="Cupredoxin"/>
</dbReference>
<feature type="region of interest" description="Disordered" evidence="5">
    <location>
        <begin position="384"/>
        <end position="415"/>
    </location>
</feature>
<keyword evidence="4" id="KW-0186">Copper</keyword>
<dbReference type="EMBL" id="JBHUDI010000005">
    <property type="protein sequence ID" value="MFD1563773.1"/>
    <property type="molecule type" value="Genomic_DNA"/>
</dbReference>
<dbReference type="InterPro" id="IPR005297">
    <property type="entry name" value="Lipoprotein_repeat"/>
</dbReference>
<dbReference type="GO" id="GO:0046872">
    <property type="term" value="F:metal ion binding"/>
    <property type="evidence" value="ECO:0007669"/>
    <property type="project" value="UniProtKB-KW"/>
</dbReference>
<dbReference type="RefSeq" id="WP_390286649.1">
    <property type="nucleotide sequence ID" value="NZ_JBHUDI010000005.1"/>
</dbReference>
<evidence type="ECO:0000313" key="8">
    <source>
        <dbReference type="Proteomes" id="UP001597076"/>
    </source>
</evidence>
<dbReference type="InterPro" id="IPR028871">
    <property type="entry name" value="BlueCu_1_BS"/>
</dbReference>
<dbReference type="PANTHER" id="PTHR39335">
    <property type="entry name" value="BLL4220 PROTEIN"/>
    <property type="match status" value="1"/>
</dbReference>
<feature type="compositionally biased region" description="Basic and acidic residues" evidence="5">
    <location>
        <begin position="87"/>
        <end position="97"/>
    </location>
</feature>
<dbReference type="InterPro" id="IPR000923">
    <property type="entry name" value="BlueCu_1"/>
</dbReference>
<evidence type="ECO:0000256" key="3">
    <source>
        <dbReference type="ARBA" id="ARBA00022982"/>
    </source>
</evidence>
<evidence type="ECO:0000256" key="5">
    <source>
        <dbReference type="SAM" id="MobiDB-lite"/>
    </source>
</evidence>
<comment type="caution">
    <text evidence="7">The sequence shown here is derived from an EMBL/GenBank/DDBJ whole genome shotgun (WGS) entry which is preliminary data.</text>
</comment>
<evidence type="ECO:0000256" key="2">
    <source>
        <dbReference type="ARBA" id="ARBA00022723"/>
    </source>
</evidence>
<dbReference type="Pfam" id="PF03640">
    <property type="entry name" value="Lipoprotein_15"/>
    <property type="match status" value="2"/>
</dbReference>
<dbReference type="SUPFAM" id="SSF49503">
    <property type="entry name" value="Cupredoxins"/>
    <property type="match status" value="1"/>
</dbReference>
<reference evidence="7 8" key="1">
    <citation type="journal article" date="2019" name="Int. J. Syst. Evol. Microbiol.">
        <title>The Global Catalogue of Microorganisms (GCM) 10K type strain sequencing project: providing services to taxonomists for standard genome sequencing and annotation.</title>
        <authorList>
            <consortium name="The Broad Institute Genomics Platform"/>
            <consortium name="The Broad Institute Genome Sequencing Center for Infectious Disease"/>
            <person name="Wu L."/>
            <person name="Ma J."/>
        </authorList>
    </citation>
    <scope>NUCLEOTIDE SEQUENCE [LARGE SCALE GENOMIC DNA]</scope>
    <source>
        <strain evidence="7 8">CGMCC 1.12230</strain>
    </source>
</reference>
<keyword evidence="1" id="KW-0813">Transport</keyword>
<dbReference type="AlphaFoldDB" id="A0ABD6BHW2"/>
<feature type="compositionally biased region" description="Low complexity" evidence="5">
    <location>
        <begin position="45"/>
        <end position="59"/>
    </location>
</feature>
<dbReference type="Proteomes" id="UP001597076">
    <property type="component" value="Unassembled WGS sequence"/>
</dbReference>
<dbReference type="PROSITE" id="PS00196">
    <property type="entry name" value="COPPER_BLUE"/>
    <property type="match status" value="1"/>
</dbReference>